<dbReference type="RefSeq" id="WP_013179174.1">
    <property type="nucleotide sequence ID" value="NC_014221.1"/>
</dbReference>
<protein>
    <submittedName>
        <fullName evidence="8">Helicase domain protein</fullName>
    </submittedName>
</protein>
<dbReference type="REBASE" id="26416">
    <property type="entry name" value="TraRQORF2714P"/>
</dbReference>
<dbReference type="PROSITE" id="PS51194">
    <property type="entry name" value="HELICASE_CTER"/>
    <property type="match status" value="1"/>
</dbReference>
<dbReference type="Pfam" id="PF00271">
    <property type="entry name" value="Helicase_C"/>
    <property type="match status" value="1"/>
</dbReference>
<dbReference type="CDD" id="cd18011">
    <property type="entry name" value="DEXDc_RapA"/>
    <property type="match status" value="1"/>
</dbReference>
<dbReference type="OrthoDB" id="9814088at2"/>
<evidence type="ECO:0000256" key="4">
    <source>
        <dbReference type="ARBA" id="ARBA00022840"/>
    </source>
</evidence>
<dbReference type="Pfam" id="PF00176">
    <property type="entry name" value="SNF2-rel_dom"/>
    <property type="match status" value="1"/>
</dbReference>
<dbReference type="InterPro" id="IPR057342">
    <property type="entry name" value="DEXDc_RapA"/>
</dbReference>
<evidence type="ECO:0000313" key="8">
    <source>
        <dbReference type="EMBL" id="ADI15814.1"/>
    </source>
</evidence>
<dbReference type="eggNOG" id="COG0553">
    <property type="taxonomic scope" value="Bacteria"/>
</dbReference>
<dbReference type="HOGENOM" id="CLU_009519_0_0_0"/>
<dbReference type="InterPro" id="IPR000330">
    <property type="entry name" value="SNF2_N"/>
</dbReference>
<dbReference type="GO" id="GO:0016787">
    <property type="term" value="F:hydrolase activity"/>
    <property type="evidence" value="ECO:0007669"/>
    <property type="project" value="UniProtKB-KW"/>
</dbReference>
<dbReference type="PANTHER" id="PTHR10799">
    <property type="entry name" value="SNF2/RAD54 HELICASE FAMILY"/>
    <property type="match status" value="1"/>
</dbReference>
<dbReference type="InterPro" id="IPR038718">
    <property type="entry name" value="SNF2-like_sf"/>
</dbReference>
<dbReference type="SMART" id="SM00487">
    <property type="entry name" value="DEXDc"/>
    <property type="match status" value="1"/>
</dbReference>
<dbReference type="EMBL" id="CP002049">
    <property type="protein sequence ID" value="ADI15814.1"/>
    <property type="molecule type" value="Genomic_DNA"/>
</dbReference>
<keyword evidence="4" id="KW-0067">ATP-binding</keyword>
<dbReference type="STRING" id="649638.Trad_2711"/>
<sequence>MDVTASLTDQRVNDPLWPEAVRIIRISKLGARFEVLAEGLQTQSLHKRLLDGAHLERLAAGLGQRITFQADPELYALGVEAQRIRLGHTFDPFFAVSTSRIDPLPHQLEAVYGTLLQKPRIRFLLADDPGAGKTVMAGLLLKELKYRGLVERVLIVTPANLTDQWRREIKDKFGERFEVMNRNTVTALYDENPWAARPMAITSVDFAKHEAYLQSLEHTTWDLVIVDEAHKLSATRYGHDVKKSMRYRLGEVLAQTSTHLLFLTATPHQGDDEKFRLLLDLLEPDLFATRALLEEAAQEGENPILLRRLKEDMTDFEGKPLFPPRYVHTPEFRLTPSERQLYERVTDYVTKHFKRAWTEGKRNIGLTMTVLQRRLASSTYAIASSLDRRYRRLLTLRDEVSRVHTDPLWNLTDEELEDLPEEERWELENALAERLTLADNLPDLEREIRELKELSETATLLARLEQDRKLTELQKILQSLPNGEKLLIFTEHKDTLTFIMRVLGKRGYTATSIDGSMRLEERIAAERAFRDSCRVMVATEAAGEGINLQFCSVMVNYDIPWNPTRLEQRMGRVHRYGQRYDVRIYNLVAQGTREGDVLGRLLTKLEAMREQLGSDRVYDVVGELLRDVNLERLIADHLLGRKSLAEIQAMVEARLSPERVAHIKDITLEALAKRELDLSRLREQKRDSEVHRLQPEYIDRFFRQAFTRLGGVIERRQDGLLRLRVPYELRQACEGVQSEYLRATFNPKDATDAEFIAPGHALFDAVLERTLKDATPAMQQGAAFALPQAAVPGLLAHFELTVRDGTGAVVSKRLAACLEGAELRTVPARVLVDAAPGEAPEDATGADEAKERLRDWVHDHLLDGYLSEVTESRLREVGIRRKYGTRSLQHLLRESTRKLTQYKVKQRSGEDMALATLQEERRQTQLKERLTSLEARLSQEENLNPEPAELLALAYVHPPAALDAVDEDDPQVRRQVELAAMRVALDYERQRGQEPQDVSAENVGYDIESPDRAIEVKGRAGTGAVVLTPNEWIVAGRLEDLYYLYIVTDALSSPKLHIVRDPVNNLSAVEEVGVVRLLVPQASWRAVAEEI</sequence>
<dbReference type="InterPro" id="IPR014001">
    <property type="entry name" value="Helicase_ATP-bd"/>
</dbReference>
<keyword evidence="3 8" id="KW-0347">Helicase</keyword>
<name>D7CUY7_TRURR</name>
<feature type="coiled-coil region" evidence="5">
    <location>
        <begin position="427"/>
        <end position="464"/>
    </location>
</feature>
<dbReference type="AlphaFoldDB" id="D7CUY7"/>
<proteinExistence type="predicted"/>
<dbReference type="InterPro" id="IPR001650">
    <property type="entry name" value="Helicase_C-like"/>
</dbReference>
<keyword evidence="1" id="KW-0547">Nucleotide-binding</keyword>
<dbReference type="Pfam" id="PF13020">
    <property type="entry name" value="NOV_C"/>
    <property type="match status" value="1"/>
</dbReference>
<keyword evidence="2" id="KW-0378">Hydrolase</keyword>
<keyword evidence="5" id="KW-0175">Coiled coil</keyword>
<reference evidence="9" key="1">
    <citation type="submission" date="2010-05" db="EMBL/GenBank/DDBJ databases">
        <title>The complete genome of Truepera radiovictris DSM 17093.</title>
        <authorList>
            <consortium name="US DOE Joint Genome Institute (JGI-PGF)"/>
            <person name="Lucas S."/>
            <person name="Copeland A."/>
            <person name="Lapidus A."/>
            <person name="Glavina del Rio T."/>
            <person name="Dalin E."/>
            <person name="Tice H."/>
            <person name="Bruce D."/>
            <person name="Goodwin L."/>
            <person name="Pitluck S."/>
            <person name="Kyrpides N."/>
            <person name="Mavromatis K."/>
            <person name="Ovchinnikova G."/>
            <person name="Munk A.C."/>
            <person name="Detter J.C."/>
            <person name="Han C."/>
            <person name="Tapia R."/>
            <person name="Land M."/>
            <person name="Hauser L."/>
            <person name="Markowitz V."/>
            <person name="Cheng J.-F."/>
            <person name="Hugenholtz P."/>
            <person name="Woyke T."/>
            <person name="Wu D."/>
            <person name="Tindall B."/>
            <person name="Pomrenke H.G."/>
            <person name="Brambilla E."/>
            <person name="Klenk H.-P."/>
            <person name="Eisen J.A."/>
        </authorList>
    </citation>
    <scope>NUCLEOTIDE SEQUENCE [LARGE SCALE GENOMIC DNA]</scope>
    <source>
        <strain evidence="9">DSM 17093 / CIP 108686 / LMG 22925 / RQ-24</strain>
    </source>
</reference>
<feature type="domain" description="Helicase ATP-binding" evidence="6">
    <location>
        <begin position="114"/>
        <end position="285"/>
    </location>
</feature>
<dbReference type="InterPro" id="IPR027417">
    <property type="entry name" value="P-loop_NTPase"/>
</dbReference>
<dbReference type="KEGG" id="tra:Trad_2711"/>
<dbReference type="InterPro" id="IPR049730">
    <property type="entry name" value="SNF2/RAD54-like_C"/>
</dbReference>
<evidence type="ECO:0000256" key="1">
    <source>
        <dbReference type="ARBA" id="ARBA00022741"/>
    </source>
</evidence>
<organism evidence="8 9">
    <name type="scientific">Truepera radiovictrix (strain DSM 17093 / CIP 108686 / LMG 22925 / RQ-24)</name>
    <dbReference type="NCBI Taxonomy" id="649638"/>
    <lineage>
        <taxon>Bacteria</taxon>
        <taxon>Thermotogati</taxon>
        <taxon>Deinococcota</taxon>
        <taxon>Deinococci</taxon>
        <taxon>Trueperales</taxon>
        <taxon>Trueperaceae</taxon>
        <taxon>Truepera</taxon>
    </lineage>
</organism>
<gene>
    <name evidence="8" type="ordered locus">Trad_2711</name>
</gene>
<evidence type="ECO:0000313" key="9">
    <source>
        <dbReference type="Proteomes" id="UP000000379"/>
    </source>
</evidence>
<dbReference type="GO" id="GO:0004386">
    <property type="term" value="F:helicase activity"/>
    <property type="evidence" value="ECO:0007669"/>
    <property type="project" value="UniProtKB-KW"/>
</dbReference>
<dbReference type="Proteomes" id="UP000000379">
    <property type="component" value="Chromosome"/>
</dbReference>
<dbReference type="Gene3D" id="3.40.50.300">
    <property type="entry name" value="P-loop containing nucleotide triphosphate hydrolases"/>
    <property type="match status" value="1"/>
</dbReference>
<dbReference type="GO" id="GO:0005524">
    <property type="term" value="F:ATP binding"/>
    <property type="evidence" value="ECO:0007669"/>
    <property type="project" value="UniProtKB-KW"/>
</dbReference>
<dbReference type="Gene3D" id="3.40.50.10810">
    <property type="entry name" value="Tandem AAA-ATPase domain"/>
    <property type="match status" value="1"/>
</dbReference>
<evidence type="ECO:0000259" key="6">
    <source>
        <dbReference type="PROSITE" id="PS51192"/>
    </source>
</evidence>
<dbReference type="PROSITE" id="PS51192">
    <property type="entry name" value="HELICASE_ATP_BIND_1"/>
    <property type="match status" value="1"/>
</dbReference>
<dbReference type="SUPFAM" id="SSF52540">
    <property type="entry name" value="P-loop containing nucleoside triphosphate hydrolases"/>
    <property type="match status" value="2"/>
</dbReference>
<evidence type="ECO:0000256" key="5">
    <source>
        <dbReference type="SAM" id="Coils"/>
    </source>
</evidence>
<keyword evidence="9" id="KW-1185">Reference proteome</keyword>
<dbReference type="SMART" id="SM00490">
    <property type="entry name" value="HELICc"/>
    <property type="match status" value="1"/>
</dbReference>
<dbReference type="InterPro" id="IPR024975">
    <property type="entry name" value="NOV_C"/>
</dbReference>
<evidence type="ECO:0000259" key="7">
    <source>
        <dbReference type="PROSITE" id="PS51194"/>
    </source>
</evidence>
<evidence type="ECO:0000256" key="3">
    <source>
        <dbReference type="ARBA" id="ARBA00022806"/>
    </source>
</evidence>
<reference evidence="8 9" key="2">
    <citation type="journal article" date="2011" name="Stand. Genomic Sci.">
        <title>Complete genome sequence of Truepera radiovictrix type strain (RQ-24).</title>
        <authorList>
            <person name="Ivanova N."/>
            <person name="Rohde C."/>
            <person name="Munk C."/>
            <person name="Nolan M."/>
            <person name="Lucas S."/>
            <person name="Del Rio T.G."/>
            <person name="Tice H."/>
            <person name="Deshpande S."/>
            <person name="Cheng J.F."/>
            <person name="Tapia R."/>
            <person name="Han C."/>
            <person name="Goodwin L."/>
            <person name="Pitluck S."/>
            <person name="Liolios K."/>
            <person name="Mavromatis K."/>
            <person name="Mikhailova N."/>
            <person name="Pati A."/>
            <person name="Chen A."/>
            <person name="Palaniappan K."/>
            <person name="Land M."/>
            <person name="Hauser L."/>
            <person name="Chang Y.J."/>
            <person name="Jeffries C.D."/>
            <person name="Brambilla E."/>
            <person name="Rohde M."/>
            <person name="Goker M."/>
            <person name="Tindall B.J."/>
            <person name="Woyke T."/>
            <person name="Bristow J."/>
            <person name="Eisen J.A."/>
            <person name="Markowitz V."/>
            <person name="Hugenholtz P."/>
            <person name="Kyrpides N.C."/>
            <person name="Klenk H.P."/>
            <person name="Lapidus A."/>
        </authorList>
    </citation>
    <scope>NUCLEOTIDE SEQUENCE [LARGE SCALE GENOMIC DNA]</scope>
    <source>
        <strain evidence="9">DSM 17093 / CIP 108686 / LMG 22925 / RQ-24</strain>
    </source>
</reference>
<evidence type="ECO:0000256" key="2">
    <source>
        <dbReference type="ARBA" id="ARBA00022801"/>
    </source>
</evidence>
<dbReference type="CDD" id="cd18793">
    <property type="entry name" value="SF2_C_SNF"/>
    <property type="match status" value="1"/>
</dbReference>
<accession>D7CUY7</accession>
<feature type="domain" description="Helicase C-terminal" evidence="7">
    <location>
        <begin position="472"/>
        <end position="625"/>
    </location>
</feature>